<dbReference type="SUPFAM" id="SSF52540">
    <property type="entry name" value="P-loop containing nucleoside triphosphate hydrolases"/>
    <property type="match status" value="1"/>
</dbReference>
<comment type="caution">
    <text evidence="1">The sequence shown here is derived from an EMBL/GenBank/DDBJ whole genome shotgun (WGS) entry which is preliminary data.</text>
</comment>
<dbReference type="Proteomes" id="UP001139006">
    <property type="component" value="Unassembled WGS sequence"/>
</dbReference>
<dbReference type="RefSeq" id="WP_253360723.1">
    <property type="nucleotide sequence ID" value="NZ_JAIULA010000012.1"/>
</dbReference>
<sequence length="358" mass="41229">MLENPYNPAFGAVPTYYVTNGWISERFLNGLNNLTDNWRETIVTGIRGSGKTTVISDVIEKSVDRNDVVVISVNAGSSEMLAEIVAGMQRKIPRLPRIKSLGIKLPAIFDLNYEMPIKTASFRYDIEDMLMFADKQGITVVIAIDEIQKHSEALRDYVAAYQQWKMQKLPVATLMAGLPSAINNMLNDAVLTFFKRANQVHLDDLNEQDILINYQQVFGERIDFRLINNMAEHTFNYAFMFQLLGFNVWLMNKKSYTQVDIDNAIEVSKRRLFKEVYEPMINDLSKNDQLVIRASIKAIKDNVIVYARLKEIAKMNDNSISTYRARLINAELFKGAGHGLLKYKQPFFKEFLEKYYWN</sequence>
<protein>
    <submittedName>
        <fullName evidence="1">ATP-binding protein</fullName>
    </submittedName>
</protein>
<proteinExistence type="predicted"/>
<keyword evidence="2" id="KW-1185">Reference proteome</keyword>
<organism evidence="1 2">
    <name type="scientific">Ligilactobacillus ubinensis</name>
    <dbReference type="NCBI Taxonomy" id="2876789"/>
    <lineage>
        <taxon>Bacteria</taxon>
        <taxon>Bacillati</taxon>
        <taxon>Bacillota</taxon>
        <taxon>Bacilli</taxon>
        <taxon>Lactobacillales</taxon>
        <taxon>Lactobacillaceae</taxon>
        <taxon>Ligilactobacillus</taxon>
    </lineage>
</organism>
<dbReference type="PANTHER" id="PTHR34301:SF8">
    <property type="entry name" value="ATPASE DOMAIN-CONTAINING PROTEIN"/>
    <property type="match status" value="1"/>
</dbReference>
<dbReference type="EMBL" id="JAIULA010000012">
    <property type="protein sequence ID" value="MCP0887128.1"/>
    <property type="molecule type" value="Genomic_DNA"/>
</dbReference>
<dbReference type="AlphaFoldDB" id="A0A9X2JLM1"/>
<dbReference type="GO" id="GO:0005524">
    <property type="term" value="F:ATP binding"/>
    <property type="evidence" value="ECO:0007669"/>
    <property type="project" value="UniProtKB-KW"/>
</dbReference>
<keyword evidence="1" id="KW-0547">Nucleotide-binding</keyword>
<accession>A0A9X2JLM1</accession>
<dbReference type="Gene3D" id="3.40.50.300">
    <property type="entry name" value="P-loop containing nucleotide triphosphate hydrolases"/>
    <property type="match status" value="1"/>
</dbReference>
<reference evidence="1 2" key="1">
    <citation type="journal article" date="2023" name="Int. J. Syst. Evol. Microbiol.">
        <title>Ligilactobacillus ubinensis sp. nov., a novel species isolated from the wild ferment of a durian fruit (Durio zibethinus).</title>
        <authorList>
            <person name="Heng Y.C."/>
            <person name="Menon N."/>
            <person name="Chen B."/>
            <person name="Loo B.Z.L."/>
            <person name="Wong G.W.J."/>
            <person name="Lim A.C.H."/>
            <person name="Silvaraju S."/>
            <person name="Kittelmann S."/>
        </authorList>
    </citation>
    <scope>NUCLEOTIDE SEQUENCE [LARGE SCALE GENOMIC DNA]</scope>
    <source>
        <strain evidence="1 2">WILCCON 0076</strain>
    </source>
</reference>
<gene>
    <name evidence="1" type="ORF">LB941_07230</name>
</gene>
<name>A0A9X2JLM1_9LACO</name>
<dbReference type="PANTHER" id="PTHR34301">
    <property type="entry name" value="DNA-BINDING PROTEIN-RELATED"/>
    <property type="match status" value="1"/>
</dbReference>
<keyword evidence="1" id="KW-0067">ATP-binding</keyword>
<evidence type="ECO:0000313" key="2">
    <source>
        <dbReference type="Proteomes" id="UP001139006"/>
    </source>
</evidence>
<dbReference type="InterPro" id="IPR027417">
    <property type="entry name" value="P-loop_NTPase"/>
</dbReference>
<evidence type="ECO:0000313" key="1">
    <source>
        <dbReference type="EMBL" id="MCP0887128.1"/>
    </source>
</evidence>